<feature type="compositionally biased region" description="Basic and acidic residues" evidence="1">
    <location>
        <begin position="70"/>
        <end position="80"/>
    </location>
</feature>
<accession>M4BGR9</accession>
<dbReference type="VEuPathDB" id="FungiDB:HpaG805594"/>
<reference evidence="3" key="1">
    <citation type="journal article" date="2010" name="Science">
        <title>Signatures of adaptation to obligate biotrophy in the Hyaloperonospora arabidopsidis genome.</title>
        <authorList>
            <person name="Baxter L."/>
            <person name="Tripathy S."/>
            <person name="Ishaque N."/>
            <person name="Boot N."/>
            <person name="Cabral A."/>
            <person name="Kemen E."/>
            <person name="Thines M."/>
            <person name="Ah-Fong A."/>
            <person name="Anderson R."/>
            <person name="Badejoko W."/>
            <person name="Bittner-Eddy P."/>
            <person name="Boore J.L."/>
            <person name="Chibucos M.C."/>
            <person name="Coates M."/>
            <person name="Dehal P."/>
            <person name="Delehaunty K."/>
            <person name="Dong S."/>
            <person name="Downton P."/>
            <person name="Dumas B."/>
            <person name="Fabro G."/>
            <person name="Fronick C."/>
            <person name="Fuerstenberg S.I."/>
            <person name="Fulton L."/>
            <person name="Gaulin E."/>
            <person name="Govers F."/>
            <person name="Hughes L."/>
            <person name="Humphray S."/>
            <person name="Jiang R.H."/>
            <person name="Judelson H."/>
            <person name="Kamoun S."/>
            <person name="Kyung K."/>
            <person name="Meijer H."/>
            <person name="Minx P."/>
            <person name="Morris P."/>
            <person name="Nelson J."/>
            <person name="Phuntumart V."/>
            <person name="Qutob D."/>
            <person name="Rehmany A."/>
            <person name="Rougon-Cardoso A."/>
            <person name="Ryden P."/>
            <person name="Torto-Alalibo T."/>
            <person name="Studholme D."/>
            <person name="Wang Y."/>
            <person name="Win J."/>
            <person name="Wood J."/>
            <person name="Clifton S.W."/>
            <person name="Rogers J."/>
            <person name="Van den Ackerveken G."/>
            <person name="Jones J.D."/>
            <person name="McDowell J.M."/>
            <person name="Beynon J."/>
            <person name="Tyler B.M."/>
        </authorList>
    </citation>
    <scope>NUCLEOTIDE SEQUENCE [LARGE SCALE GENOMIC DNA]</scope>
    <source>
        <strain evidence="3">Emoy2</strain>
    </source>
</reference>
<dbReference type="HOGENOM" id="CLU_1889775_0_0_1"/>
<protein>
    <submittedName>
        <fullName evidence="2">Uncharacterized protein</fullName>
    </submittedName>
</protein>
<evidence type="ECO:0000313" key="2">
    <source>
        <dbReference type="EnsemblProtists" id="HpaP805594"/>
    </source>
</evidence>
<name>M4BGR9_HYAAE</name>
<evidence type="ECO:0000313" key="3">
    <source>
        <dbReference type="Proteomes" id="UP000011713"/>
    </source>
</evidence>
<sequence>MQRMPLGPTGLELLRERLDPANGGMRSTRVPATMNPNTVRTSQLQTYFEAAMDKFIRDREGQRRSYSVAQEERKTSSQERYVQDVEIESVELKCDRSGEHDQDCRGFENRRRLWMATNEIVGDDRPERNFMVGPR</sequence>
<proteinExistence type="predicted"/>
<feature type="region of interest" description="Disordered" evidence="1">
    <location>
        <begin position="60"/>
        <end position="80"/>
    </location>
</feature>
<dbReference type="InParanoid" id="M4BGR9"/>
<evidence type="ECO:0000256" key="1">
    <source>
        <dbReference type="SAM" id="MobiDB-lite"/>
    </source>
</evidence>
<dbReference type="EMBL" id="JH598238">
    <property type="status" value="NOT_ANNOTATED_CDS"/>
    <property type="molecule type" value="Genomic_DNA"/>
</dbReference>
<keyword evidence="3" id="KW-1185">Reference proteome</keyword>
<dbReference type="AlphaFoldDB" id="M4BGR9"/>
<dbReference type="EnsemblProtists" id="HpaT805594">
    <property type="protein sequence ID" value="HpaP805594"/>
    <property type="gene ID" value="HpaG805594"/>
</dbReference>
<organism evidence="2 3">
    <name type="scientific">Hyaloperonospora arabidopsidis (strain Emoy2)</name>
    <name type="common">Downy mildew agent</name>
    <name type="synonym">Peronospora arabidopsidis</name>
    <dbReference type="NCBI Taxonomy" id="559515"/>
    <lineage>
        <taxon>Eukaryota</taxon>
        <taxon>Sar</taxon>
        <taxon>Stramenopiles</taxon>
        <taxon>Oomycota</taxon>
        <taxon>Peronosporomycetes</taxon>
        <taxon>Peronosporales</taxon>
        <taxon>Peronosporaceae</taxon>
        <taxon>Hyaloperonospora</taxon>
    </lineage>
</organism>
<dbReference type="Proteomes" id="UP000011713">
    <property type="component" value="Unassembled WGS sequence"/>
</dbReference>
<reference evidence="2" key="2">
    <citation type="submission" date="2015-06" db="UniProtKB">
        <authorList>
            <consortium name="EnsemblProtists"/>
        </authorList>
    </citation>
    <scope>IDENTIFICATION</scope>
    <source>
        <strain evidence="2">Emoy2</strain>
    </source>
</reference>